<dbReference type="AlphaFoldDB" id="A0A1E5G4A6"/>
<dbReference type="OrthoDB" id="600613at2"/>
<feature type="repeat" description="TPR" evidence="3">
    <location>
        <begin position="12"/>
        <end position="45"/>
    </location>
</feature>
<accession>A0A1E5G4A6</accession>
<dbReference type="Pfam" id="PF14559">
    <property type="entry name" value="TPR_19"/>
    <property type="match status" value="1"/>
</dbReference>
<evidence type="ECO:0000256" key="2">
    <source>
        <dbReference type="ARBA" id="ARBA00022803"/>
    </source>
</evidence>
<keyword evidence="1" id="KW-0677">Repeat</keyword>
<sequence>MSNKIIPLKVNSNFFFERAVRCLDKMNYKGAIKYFKRAIEHDPYNALNHCNLAGVMSEIGDYRESNKILFHVINYIDRKAYECYFYIANNYANMGDFDRAATYANKYLEVDINGEFASDAEDLLEFFGDVDDDEEYDKETINDDVAQRLLEEGKFEEALKELAKILAEYPDYHVARNNLALTYFYLGKTEAAIKESKKVLEVDLDNIHARCNLAIFYYEQQLEELMNVELNYLRAVTPLFDDHIYKLALTLGMLGEHEQAYRHFRRIIRRETANDYQVYFMLAIAAANTNRHKIALNYLNKAQKLDPGSDIPKFYYELIKNAIKLNTTVSKLGYFYNLPFEEHLKRVELRLEKKVTTEILQDPIVKMSLSWALKHSNETTKLNVIRLLSIVFDDEVKREFDAFLQSPEESDELKKVILILFHQYDIKGPYEVVLKRKKTEVTEEQVSKMYITWKPEWIQVLELVIGTLDDDSGDNTTLVADLESIWIEFLSKKGTDMPKRFHANSWAAALEYAVFMLHGYRKTQAQIANKYSISTATLSSKYKELLKICKRLQRR</sequence>
<reference evidence="4 5" key="1">
    <citation type="submission" date="2016-09" db="EMBL/GenBank/DDBJ databases">
        <title>Draft genome sequence for the type strain of Desulfuribacillus alkaliarsenatis AHT28, an obligately anaerobic, sulfidogenic bacterium isolated from Russian soda lake sediments.</title>
        <authorList>
            <person name="Abin C.A."/>
            <person name="Hollibaugh J.T."/>
        </authorList>
    </citation>
    <scope>NUCLEOTIDE SEQUENCE [LARGE SCALE GENOMIC DNA]</scope>
    <source>
        <strain evidence="4 5">AHT28</strain>
    </source>
</reference>
<protein>
    <submittedName>
        <fullName evidence="4">Uncharacterized protein</fullName>
    </submittedName>
</protein>
<feature type="repeat" description="TPR" evidence="3">
    <location>
        <begin position="276"/>
        <end position="309"/>
    </location>
</feature>
<dbReference type="InterPro" id="IPR011990">
    <property type="entry name" value="TPR-like_helical_dom_sf"/>
</dbReference>
<dbReference type="Proteomes" id="UP000094296">
    <property type="component" value="Unassembled WGS sequence"/>
</dbReference>
<dbReference type="EMBL" id="MIJE01000003">
    <property type="protein sequence ID" value="OEF97844.1"/>
    <property type="molecule type" value="Genomic_DNA"/>
</dbReference>
<evidence type="ECO:0000313" key="5">
    <source>
        <dbReference type="Proteomes" id="UP000094296"/>
    </source>
</evidence>
<dbReference type="InterPro" id="IPR036915">
    <property type="entry name" value="Cyclin-like_sf"/>
</dbReference>
<dbReference type="SUPFAM" id="SSF48452">
    <property type="entry name" value="TPR-like"/>
    <property type="match status" value="2"/>
</dbReference>
<keyword evidence="5" id="KW-1185">Reference proteome</keyword>
<keyword evidence="2 3" id="KW-0802">TPR repeat</keyword>
<dbReference type="PROSITE" id="PS50005">
    <property type="entry name" value="TPR"/>
    <property type="match status" value="2"/>
</dbReference>
<name>A0A1E5G4A6_9FIRM</name>
<dbReference type="RefSeq" id="WP_069642475.1">
    <property type="nucleotide sequence ID" value="NZ_MIJE01000003.1"/>
</dbReference>
<dbReference type="InterPro" id="IPR019734">
    <property type="entry name" value="TPR_rpt"/>
</dbReference>
<gene>
    <name evidence="4" type="ORF">BHF68_13525</name>
</gene>
<dbReference type="Gene3D" id="1.25.40.10">
    <property type="entry name" value="Tetratricopeptide repeat domain"/>
    <property type="match status" value="3"/>
</dbReference>
<comment type="caution">
    <text evidence="4">The sequence shown here is derived from an EMBL/GenBank/DDBJ whole genome shotgun (WGS) entry which is preliminary data.</text>
</comment>
<dbReference type="PANTHER" id="PTHR44858">
    <property type="entry name" value="TETRATRICOPEPTIDE REPEAT PROTEIN 6"/>
    <property type="match status" value="1"/>
</dbReference>
<proteinExistence type="predicted"/>
<dbReference type="SMART" id="SM00028">
    <property type="entry name" value="TPR"/>
    <property type="match status" value="5"/>
</dbReference>
<organism evidence="4 5">
    <name type="scientific">Desulfuribacillus alkaliarsenatis</name>
    <dbReference type="NCBI Taxonomy" id="766136"/>
    <lineage>
        <taxon>Bacteria</taxon>
        <taxon>Bacillati</taxon>
        <taxon>Bacillota</taxon>
        <taxon>Desulfuribacillia</taxon>
        <taxon>Desulfuribacillales</taxon>
        <taxon>Desulfuribacillaceae</taxon>
        <taxon>Desulfuribacillus</taxon>
    </lineage>
</organism>
<evidence type="ECO:0000256" key="1">
    <source>
        <dbReference type="ARBA" id="ARBA00022737"/>
    </source>
</evidence>
<dbReference type="SUPFAM" id="SSF47954">
    <property type="entry name" value="Cyclin-like"/>
    <property type="match status" value="1"/>
</dbReference>
<dbReference type="Pfam" id="PF13174">
    <property type="entry name" value="TPR_6"/>
    <property type="match status" value="1"/>
</dbReference>
<dbReference type="PANTHER" id="PTHR44858:SF1">
    <property type="entry name" value="UDP-N-ACETYLGLUCOSAMINE--PEPTIDE N-ACETYLGLUCOSAMINYLTRANSFERASE SPINDLY-RELATED"/>
    <property type="match status" value="1"/>
</dbReference>
<dbReference type="Pfam" id="PF13432">
    <property type="entry name" value="TPR_16"/>
    <property type="match status" value="1"/>
</dbReference>
<dbReference type="InterPro" id="IPR050498">
    <property type="entry name" value="Ycf3"/>
</dbReference>
<evidence type="ECO:0000256" key="3">
    <source>
        <dbReference type="PROSITE-ProRule" id="PRU00339"/>
    </source>
</evidence>
<evidence type="ECO:0000313" key="4">
    <source>
        <dbReference type="EMBL" id="OEF97844.1"/>
    </source>
</evidence>
<dbReference type="STRING" id="766136.BHF68_13525"/>